<keyword evidence="2" id="KW-1185">Reference proteome</keyword>
<dbReference type="EMBL" id="LGKO01000005">
    <property type="protein sequence ID" value="KPL82421.1"/>
    <property type="molecule type" value="Genomic_DNA"/>
</dbReference>
<sequence>MDITAYPPYGPCLRLANDKVEVLITLGFGPRIIRYGFLEGENEFAEVLDPTQPPDPTTWHLYGGHRLWHAPEVHPRTYVPDNQPISYEPISEGVRITQPVEALTGIQKSLEVWLAPEGSHVRVIHRLHNLGVWEVRLAAWAITAMAAGGCAILPLPPRGTHKTHLQPVSALALWAYTDLSDPRWTLGRSYMLARQDPLRPMEQKIGLHTPLGWAAYARRGHLFIKRFDYHPDATYPDWGCTVEVFTNERLLELESLGPLTTLAPGEYLEHVEDWYLFDEVPTPHNDQQVERHILPRLLQTGG</sequence>
<evidence type="ECO:0000313" key="2">
    <source>
        <dbReference type="Proteomes" id="UP000050544"/>
    </source>
</evidence>
<accession>A0A0P6XPQ7</accession>
<dbReference type="PATRIC" id="fig|869279.4.peg.1547"/>
<dbReference type="OrthoDB" id="5914937at2"/>
<dbReference type="RefSeq" id="WP_054521910.1">
    <property type="nucleotide sequence ID" value="NZ_LGKO01000005.1"/>
</dbReference>
<proteinExistence type="predicted"/>
<gene>
    <name evidence="1" type="ORF">SE15_09690</name>
</gene>
<dbReference type="AlphaFoldDB" id="A0A0P6XPQ7"/>
<dbReference type="Proteomes" id="UP000050544">
    <property type="component" value="Unassembled WGS sequence"/>
</dbReference>
<evidence type="ECO:0008006" key="3">
    <source>
        <dbReference type="Google" id="ProtNLM"/>
    </source>
</evidence>
<protein>
    <recommendedName>
        <fullName evidence="3">DUF4380 domain-containing protein</fullName>
    </recommendedName>
</protein>
<organism evidence="1 2">
    <name type="scientific">Thermanaerothrix daxensis</name>
    <dbReference type="NCBI Taxonomy" id="869279"/>
    <lineage>
        <taxon>Bacteria</taxon>
        <taxon>Bacillati</taxon>
        <taxon>Chloroflexota</taxon>
        <taxon>Anaerolineae</taxon>
        <taxon>Anaerolineales</taxon>
        <taxon>Anaerolineaceae</taxon>
        <taxon>Thermanaerothrix</taxon>
    </lineage>
</organism>
<evidence type="ECO:0000313" key="1">
    <source>
        <dbReference type="EMBL" id="KPL82421.1"/>
    </source>
</evidence>
<name>A0A0P6XPQ7_9CHLR</name>
<reference evidence="1 2" key="1">
    <citation type="submission" date="2015-07" db="EMBL/GenBank/DDBJ databases">
        <title>Whole genome sequence of Thermanaerothrix daxensis DSM 23592.</title>
        <authorList>
            <person name="Hemp J."/>
            <person name="Ward L.M."/>
            <person name="Pace L.A."/>
            <person name="Fischer W.W."/>
        </authorList>
    </citation>
    <scope>NUCLEOTIDE SEQUENCE [LARGE SCALE GENOMIC DNA]</scope>
    <source>
        <strain evidence="1 2">GNS-1</strain>
    </source>
</reference>
<comment type="caution">
    <text evidence="1">The sequence shown here is derived from an EMBL/GenBank/DDBJ whole genome shotgun (WGS) entry which is preliminary data.</text>
</comment>
<dbReference type="STRING" id="869279.SE15_09690"/>